<comment type="caution">
    <text evidence="1">The sequence shown here is derived from an EMBL/GenBank/DDBJ whole genome shotgun (WGS) entry which is preliminary data.</text>
</comment>
<dbReference type="Proteomes" id="UP000789901">
    <property type="component" value="Unassembled WGS sequence"/>
</dbReference>
<protein>
    <submittedName>
        <fullName evidence="1">25534_t:CDS:1</fullName>
    </submittedName>
</protein>
<evidence type="ECO:0000313" key="1">
    <source>
        <dbReference type="EMBL" id="CAG8854621.1"/>
    </source>
</evidence>
<keyword evidence="2" id="KW-1185">Reference proteome</keyword>
<gene>
    <name evidence="1" type="ORF">GMARGA_LOCUS43442</name>
</gene>
<reference evidence="1 2" key="1">
    <citation type="submission" date="2021-06" db="EMBL/GenBank/DDBJ databases">
        <authorList>
            <person name="Kallberg Y."/>
            <person name="Tangrot J."/>
            <person name="Rosling A."/>
        </authorList>
    </citation>
    <scope>NUCLEOTIDE SEQUENCE [LARGE SCALE GENOMIC DNA]</scope>
    <source>
        <strain evidence="1 2">120-4 pot B 10/14</strain>
    </source>
</reference>
<dbReference type="EMBL" id="CAJVQB010140506">
    <property type="protein sequence ID" value="CAG8854621.1"/>
    <property type="molecule type" value="Genomic_DNA"/>
</dbReference>
<accession>A0ABN7XJN9</accession>
<sequence length="76" mass="8537">KGSHSGLKKAIEAASSLKQVFSHIDHTFHQHKLQTNGALGLNLVSADPFILNDKRFEQLLGKISKWAIDKIKKRDM</sequence>
<feature type="non-terminal residue" evidence="1">
    <location>
        <position position="1"/>
    </location>
</feature>
<evidence type="ECO:0000313" key="2">
    <source>
        <dbReference type="Proteomes" id="UP000789901"/>
    </source>
</evidence>
<organism evidence="1 2">
    <name type="scientific">Gigaspora margarita</name>
    <dbReference type="NCBI Taxonomy" id="4874"/>
    <lineage>
        <taxon>Eukaryota</taxon>
        <taxon>Fungi</taxon>
        <taxon>Fungi incertae sedis</taxon>
        <taxon>Mucoromycota</taxon>
        <taxon>Glomeromycotina</taxon>
        <taxon>Glomeromycetes</taxon>
        <taxon>Diversisporales</taxon>
        <taxon>Gigasporaceae</taxon>
        <taxon>Gigaspora</taxon>
    </lineage>
</organism>
<proteinExistence type="predicted"/>
<name>A0ABN7XJN9_GIGMA</name>